<dbReference type="Gene3D" id="3.40.50.300">
    <property type="entry name" value="P-loop containing nucleotide triphosphate hydrolases"/>
    <property type="match status" value="2"/>
</dbReference>
<dbReference type="InterPro" id="IPR041679">
    <property type="entry name" value="DNA2/NAM7-like_C"/>
</dbReference>
<evidence type="ECO:0000259" key="7">
    <source>
        <dbReference type="Pfam" id="PF13087"/>
    </source>
</evidence>
<dbReference type="GO" id="GO:0005524">
    <property type="term" value="F:ATP binding"/>
    <property type="evidence" value="ECO:0007669"/>
    <property type="project" value="UniProtKB-KW"/>
</dbReference>
<keyword evidence="5" id="KW-0067">ATP-binding</keyword>
<accession>A0AAV5T172</accession>
<dbReference type="GO" id="GO:0016787">
    <property type="term" value="F:hydrolase activity"/>
    <property type="evidence" value="ECO:0007669"/>
    <property type="project" value="UniProtKB-KW"/>
</dbReference>
<keyword evidence="9" id="KW-1185">Reference proteome</keyword>
<dbReference type="Pfam" id="PF13086">
    <property type="entry name" value="AAA_11"/>
    <property type="match status" value="1"/>
</dbReference>
<keyword evidence="3" id="KW-0378">Hydrolase</keyword>
<reference evidence="8" key="1">
    <citation type="submission" date="2023-10" db="EMBL/GenBank/DDBJ databases">
        <title>Genome assembly of Pristionchus species.</title>
        <authorList>
            <person name="Yoshida K."/>
            <person name="Sommer R.J."/>
        </authorList>
    </citation>
    <scope>NUCLEOTIDE SEQUENCE</scope>
    <source>
        <strain evidence="8">RS0144</strain>
    </source>
</reference>
<dbReference type="InterPro" id="IPR041677">
    <property type="entry name" value="DNA2/NAM7_AAA_11"/>
</dbReference>
<dbReference type="SUPFAM" id="SSF52540">
    <property type="entry name" value="P-loop containing nucleoside triphosphate hydrolases"/>
    <property type="match status" value="1"/>
</dbReference>
<organism evidence="8 9">
    <name type="scientific">Pristionchus entomophagus</name>
    <dbReference type="NCBI Taxonomy" id="358040"/>
    <lineage>
        <taxon>Eukaryota</taxon>
        <taxon>Metazoa</taxon>
        <taxon>Ecdysozoa</taxon>
        <taxon>Nematoda</taxon>
        <taxon>Chromadorea</taxon>
        <taxon>Rhabditida</taxon>
        <taxon>Rhabditina</taxon>
        <taxon>Diplogasteromorpha</taxon>
        <taxon>Diplogasteroidea</taxon>
        <taxon>Neodiplogasteridae</taxon>
        <taxon>Pristionchus</taxon>
    </lineage>
</organism>
<evidence type="ECO:0000256" key="3">
    <source>
        <dbReference type="ARBA" id="ARBA00022801"/>
    </source>
</evidence>
<evidence type="ECO:0000313" key="8">
    <source>
        <dbReference type="EMBL" id="GMS86578.1"/>
    </source>
</evidence>
<dbReference type="Pfam" id="PF13087">
    <property type="entry name" value="AAA_12"/>
    <property type="match status" value="1"/>
</dbReference>
<evidence type="ECO:0000259" key="6">
    <source>
        <dbReference type="Pfam" id="PF13086"/>
    </source>
</evidence>
<dbReference type="GO" id="GO:0043139">
    <property type="term" value="F:5'-3' DNA helicase activity"/>
    <property type="evidence" value="ECO:0007669"/>
    <property type="project" value="TreeGrafter"/>
</dbReference>
<dbReference type="PANTHER" id="PTHR43788:SF16">
    <property type="entry name" value="HELICASE WITH ZINC FINGER 2"/>
    <property type="match status" value="1"/>
</dbReference>
<sequence length="719" mass="79689">SFQLAQHQPSQVLTSQHLLWHYTVGTRPNQDTMHALTSKLTGLGMSGTTTPTGTVYLIGKTRDQACFLHWSSDQLFSARFSSAPDPFESGKLYDLKRSTRGSAQFSEMTEKVEDVYLNRRDSIKSEGYKKRVLQPLLQGSRVRDFEQSCATVAHLKPLIVTSPTRPGYLKKAQFRADSGEMIDVTVDEVIREGEKSMKMICTPLRALPSTIGRQSRLQWIEGNARIPIVTSALESLYRGTRTVGNTSLLERIYGEPGAFAHCAVDRSLITIRKKNGDDVVLNAEQSEAVRRYLSDATPAFAVESPPGSGKTMTAAAMAVSYSGPGLQLFLSTANVPVLNMAIALDGIDYGTKKIVHLVAADREAAQSEEERSPFSLFVTDDDDNRDIALFKELGEDLETASKRQQRAIKRQMRKAHAAALGLCVHLDVIMATVDMILCKLLKKKDPKRTCPIQAQLETRVRRIVIDEASQLTEAALNVIISCFPKAQIVLIGDSKQLPPFRYVKGDIVSELAAASALEVLKQKRNVPVITLRQVYRAAPSLIKHYSDAFYNGELVSGKPESKKVSLTSLCKGITSRCMFIDVVKSKAAQNGTSKINDAEIGALEFVVNRLRRAGYDHNSVMVIAFYEAQRKLATTRLPDGYEVLTVDSAQGREKDIVIVLTTRDAPTTAAFFTCEKRCNVAMSRQKEALIVLGSKALLTIEPWKRVLKKDYFLHVTYDQ</sequence>
<feature type="domain" description="DNA2/NAM7 helicase helicase" evidence="6">
    <location>
        <begin position="392"/>
        <end position="500"/>
    </location>
</feature>
<keyword evidence="2" id="KW-0547">Nucleotide-binding</keyword>
<proteinExistence type="inferred from homology"/>
<feature type="domain" description="DNA2/NAM7 helicase-like C-terminal" evidence="7">
    <location>
        <begin position="514"/>
        <end position="695"/>
    </location>
</feature>
<evidence type="ECO:0008006" key="10">
    <source>
        <dbReference type="Google" id="ProtNLM"/>
    </source>
</evidence>
<evidence type="ECO:0000256" key="1">
    <source>
        <dbReference type="ARBA" id="ARBA00007913"/>
    </source>
</evidence>
<dbReference type="CDD" id="cd18808">
    <property type="entry name" value="SF1_C_Upf1"/>
    <property type="match status" value="1"/>
</dbReference>
<dbReference type="AlphaFoldDB" id="A0AAV5T172"/>
<dbReference type="InterPro" id="IPR027417">
    <property type="entry name" value="P-loop_NTPase"/>
</dbReference>
<comment type="similarity">
    <text evidence="1">Belongs to the DNA2/NAM7 helicase family.</text>
</comment>
<dbReference type="InterPro" id="IPR047187">
    <property type="entry name" value="SF1_C_Upf1"/>
</dbReference>
<comment type="caution">
    <text evidence="8">The sequence shown here is derived from an EMBL/GenBank/DDBJ whole genome shotgun (WGS) entry which is preliminary data.</text>
</comment>
<evidence type="ECO:0000256" key="2">
    <source>
        <dbReference type="ARBA" id="ARBA00022741"/>
    </source>
</evidence>
<dbReference type="Proteomes" id="UP001432027">
    <property type="component" value="Unassembled WGS sequence"/>
</dbReference>
<evidence type="ECO:0000313" key="9">
    <source>
        <dbReference type="Proteomes" id="UP001432027"/>
    </source>
</evidence>
<evidence type="ECO:0000256" key="4">
    <source>
        <dbReference type="ARBA" id="ARBA00022806"/>
    </source>
</evidence>
<keyword evidence="4" id="KW-0347">Helicase</keyword>
<dbReference type="EMBL" id="BTSX01000002">
    <property type="protein sequence ID" value="GMS86578.1"/>
    <property type="molecule type" value="Genomic_DNA"/>
</dbReference>
<name>A0AAV5T172_9BILA</name>
<protein>
    <recommendedName>
        <fullName evidence="10">DNA2/NAM7 helicase-like C-terminal domain-containing protein</fullName>
    </recommendedName>
</protein>
<gene>
    <name evidence="8" type="ORF">PENTCL1PPCAC_8753</name>
</gene>
<dbReference type="PANTHER" id="PTHR43788">
    <property type="entry name" value="DNA2/NAM7 HELICASE FAMILY MEMBER"/>
    <property type="match status" value="1"/>
</dbReference>
<feature type="non-terminal residue" evidence="8">
    <location>
        <position position="1"/>
    </location>
</feature>
<dbReference type="InterPro" id="IPR050534">
    <property type="entry name" value="Coronavir_polyprotein_1ab"/>
</dbReference>
<evidence type="ECO:0000256" key="5">
    <source>
        <dbReference type="ARBA" id="ARBA00022840"/>
    </source>
</evidence>